<evidence type="ECO:0000313" key="2">
    <source>
        <dbReference type="EMBL" id="CAF0840282.1"/>
    </source>
</evidence>
<feature type="transmembrane region" description="Helical" evidence="1">
    <location>
        <begin position="115"/>
        <end position="140"/>
    </location>
</feature>
<protein>
    <submittedName>
        <fullName evidence="2">Uncharacterized protein</fullName>
    </submittedName>
</protein>
<gene>
    <name evidence="2" type="ORF">QVE165_LOCUS6273</name>
</gene>
<feature type="transmembrane region" description="Helical" evidence="1">
    <location>
        <begin position="147"/>
        <end position="172"/>
    </location>
</feature>
<sequence>MLLQQRWIVITFLLLILITVQWNKDDQLCGYAAAAAAQSPAISDQKHHIIEILSKSIKDRRVLESRARAFDIVYMSSASMTSIGLGIGFLLQTPIYNTVINLNTAFNKQSYFSIYAPHLLLIIGSGIVALPIILGVFGILRRRWRFLMIALALLSLYMALLSGACASGFAYFDQLKVNLQNDYTTYPTNPVWDSVRSTYGCVTNCVPTLDEAMHASKQRIGIISAVFLLVPLLTSITIIFHMRRDILYFK</sequence>
<keyword evidence="1" id="KW-1133">Transmembrane helix</keyword>
<feature type="transmembrane region" description="Helical" evidence="1">
    <location>
        <begin position="6"/>
        <end position="23"/>
    </location>
</feature>
<dbReference type="Proteomes" id="UP000663832">
    <property type="component" value="Unassembled WGS sequence"/>
</dbReference>
<evidence type="ECO:0000313" key="3">
    <source>
        <dbReference type="Proteomes" id="UP000663832"/>
    </source>
</evidence>
<name>A0A813VP08_9BILA</name>
<reference evidence="2" key="1">
    <citation type="submission" date="2021-02" db="EMBL/GenBank/DDBJ databases">
        <authorList>
            <person name="Nowell W R."/>
        </authorList>
    </citation>
    <scope>NUCLEOTIDE SEQUENCE</scope>
</reference>
<accession>A0A813VP08</accession>
<proteinExistence type="predicted"/>
<evidence type="ECO:0000256" key="1">
    <source>
        <dbReference type="SAM" id="Phobius"/>
    </source>
</evidence>
<feature type="transmembrane region" description="Helical" evidence="1">
    <location>
        <begin position="220"/>
        <end position="240"/>
    </location>
</feature>
<dbReference type="AlphaFoldDB" id="A0A813VP08"/>
<keyword evidence="1" id="KW-0812">Transmembrane</keyword>
<keyword evidence="3" id="KW-1185">Reference proteome</keyword>
<comment type="caution">
    <text evidence="2">The sequence shown here is derived from an EMBL/GenBank/DDBJ whole genome shotgun (WGS) entry which is preliminary data.</text>
</comment>
<dbReference type="OrthoDB" id="10039977at2759"/>
<keyword evidence="1" id="KW-0472">Membrane</keyword>
<dbReference type="EMBL" id="CAJNOM010000026">
    <property type="protein sequence ID" value="CAF0840282.1"/>
    <property type="molecule type" value="Genomic_DNA"/>
</dbReference>
<feature type="transmembrane region" description="Helical" evidence="1">
    <location>
        <begin position="72"/>
        <end position="95"/>
    </location>
</feature>
<organism evidence="2 3">
    <name type="scientific">Adineta steineri</name>
    <dbReference type="NCBI Taxonomy" id="433720"/>
    <lineage>
        <taxon>Eukaryota</taxon>
        <taxon>Metazoa</taxon>
        <taxon>Spiralia</taxon>
        <taxon>Gnathifera</taxon>
        <taxon>Rotifera</taxon>
        <taxon>Eurotatoria</taxon>
        <taxon>Bdelloidea</taxon>
        <taxon>Adinetida</taxon>
        <taxon>Adinetidae</taxon>
        <taxon>Adineta</taxon>
    </lineage>
</organism>